<keyword evidence="5" id="KW-1185">Reference proteome</keyword>
<name>A0A2S1QY13_9FLAO</name>
<proteinExistence type="predicted"/>
<dbReference type="AlphaFoldDB" id="A0A2S1QY13"/>
<dbReference type="OrthoDB" id="629570at2"/>
<dbReference type="InterPro" id="IPR026444">
    <property type="entry name" value="Secre_tail"/>
</dbReference>
<dbReference type="EMBL" id="CP029186">
    <property type="protein sequence ID" value="AWH85229.1"/>
    <property type="molecule type" value="Genomic_DNA"/>
</dbReference>
<dbReference type="InterPro" id="IPR025921">
    <property type="entry name" value="HmuY"/>
</dbReference>
<dbReference type="Proteomes" id="UP000244929">
    <property type="component" value="Chromosome"/>
</dbReference>
<evidence type="ECO:0000259" key="3">
    <source>
        <dbReference type="Pfam" id="PF18962"/>
    </source>
</evidence>
<feature type="signal peptide" evidence="2">
    <location>
        <begin position="1"/>
        <end position="19"/>
    </location>
</feature>
<protein>
    <recommendedName>
        <fullName evidence="3">Secretion system C-terminal sorting domain-containing protein</fullName>
    </recommendedName>
</protein>
<organism evidence="4 5">
    <name type="scientific">Flavobacterium album</name>
    <dbReference type="NCBI Taxonomy" id="2175091"/>
    <lineage>
        <taxon>Bacteria</taxon>
        <taxon>Pseudomonadati</taxon>
        <taxon>Bacteroidota</taxon>
        <taxon>Flavobacteriia</taxon>
        <taxon>Flavobacteriales</taxon>
        <taxon>Flavobacteriaceae</taxon>
        <taxon>Flavobacterium</taxon>
    </lineage>
</organism>
<dbReference type="KEGG" id="falb:HYN59_08905"/>
<sequence length="430" mass="46588">MKKNLLFAAAFLTGLFATAQEGYTEVNVALQPAYANQVYYKFSTNTQTPVAAASWDLSFEKAVGQMGMGAIRVNDGKGIRIFQAAASEAGYAGVDVTQEATWTELYNSHFTWGEGAFDNANNPTPGPLNFGWGNYNTSSHHVEGVVVFVLKFSADNYKKIFINDFNPYNGEMTFTYSGWNGTAWAADETKVVDTDASATNRFTHFSFTTNDIVPVTPADADWDIVFRKYYAPVTAMGQTAMYNVTGALQSPLVAVAQVAETGNTGVTPVLPEASAYSTDINTIGDDWKAFNGGGYAIDPAITYYVKYADGTVYRMYFTSFSGSAAGTLSFNYKNLSGTAGMEDFSKDSFGFYPNPSVNKNITLIYDLQNSASVKNTVSIYSMTGAKVFETEIAADGFNAKEISLSSLTPGIYMVTLESGKNTVSKKLVIQ</sequence>
<reference evidence="4 5" key="1">
    <citation type="submission" date="2018-04" db="EMBL/GenBank/DDBJ databases">
        <title>Genome sequencing of Flavobacterium sp. HYN0059.</title>
        <authorList>
            <person name="Yi H."/>
            <person name="Baek C."/>
        </authorList>
    </citation>
    <scope>NUCLEOTIDE SEQUENCE [LARGE SCALE GENOMIC DNA]</scope>
    <source>
        <strain evidence="4 5">HYN0059</strain>
    </source>
</reference>
<evidence type="ECO:0000313" key="4">
    <source>
        <dbReference type="EMBL" id="AWH85229.1"/>
    </source>
</evidence>
<dbReference type="CDD" id="cd12105">
    <property type="entry name" value="HmuY"/>
    <property type="match status" value="1"/>
</dbReference>
<dbReference type="Pfam" id="PF18962">
    <property type="entry name" value="Por_Secre_tail"/>
    <property type="match status" value="1"/>
</dbReference>
<evidence type="ECO:0000256" key="1">
    <source>
        <dbReference type="ARBA" id="ARBA00022729"/>
    </source>
</evidence>
<accession>A0A2S1QY13</accession>
<evidence type="ECO:0000256" key="2">
    <source>
        <dbReference type="SAM" id="SignalP"/>
    </source>
</evidence>
<feature type="chain" id="PRO_5015577174" description="Secretion system C-terminal sorting domain-containing protein" evidence="2">
    <location>
        <begin position="20"/>
        <end position="430"/>
    </location>
</feature>
<feature type="domain" description="Secretion system C-terminal sorting" evidence="3">
    <location>
        <begin position="352"/>
        <end position="429"/>
    </location>
</feature>
<keyword evidence="1 2" id="KW-0732">Signal</keyword>
<dbReference type="RefSeq" id="WP_108777933.1">
    <property type="nucleotide sequence ID" value="NZ_CP029186.1"/>
</dbReference>
<evidence type="ECO:0000313" key="5">
    <source>
        <dbReference type="Proteomes" id="UP000244929"/>
    </source>
</evidence>
<dbReference type="NCBIfam" id="TIGR04183">
    <property type="entry name" value="Por_Secre_tail"/>
    <property type="match status" value="1"/>
</dbReference>
<gene>
    <name evidence="4" type="ORF">HYN59_08905</name>
</gene>